<gene>
    <name evidence="1" type="ORF">ACA1_127450</name>
</gene>
<protein>
    <submittedName>
        <fullName evidence="1">Uncharacterized protein</fullName>
    </submittedName>
</protein>
<organism evidence="1 2">
    <name type="scientific">Acanthamoeba castellanii (strain ATCC 30010 / Neff)</name>
    <dbReference type="NCBI Taxonomy" id="1257118"/>
    <lineage>
        <taxon>Eukaryota</taxon>
        <taxon>Amoebozoa</taxon>
        <taxon>Discosea</taxon>
        <taxon>Longamoebia</taxon>
        <taxon>Centramoebida</taxon>
        <taxon>Acanthamoebidae</taxon>
        <taxon>Acanthamoeba</taxon>
    </lineage>
</organism>
<reference evidence="1 2" key="1">
    <citation type="journal article" date="2013" name="Genome Biol.">
        <title>Genome of Acanthamoeba castellanii highlights extensive lateral gene transfer and early evolution of tyrosine kinase signaling.</title>
        <authorList>
            <person name="Clarke M."/>
            <person name="Lohan A.J."/>
            <person name="Liu B."/>
            <person name="Lagkouvardos I."/>
            <person name="Roy S."/>
            <person name="Zafar N."/>
            <person name="Bertelli C."/>
            <person name="Schilde C."/>
            <person name="Kianianmomeni A."/>
            <person name="Burglin T.R."/>
            <person name="Frech C."/>
            <person name="Turcotte B."/>
            <person name="Kopec K.O."/>
            <person name="Synnott J.M."/>
            <person name="Choo C."/>
            <person name="Paponov I."/>
            <person name="Finkler A."/>
            <person name="Soon Heng Tan C."/>
            <person name="Hutchins A.P."/>
            <person name="Weinmeier T."/>
            <person name="Rattei T."/>
            <person name="Chu J.S."/>
            <person name="Gimenez G."/>
            <person name="Irimia M."/>
            <person name="Rigden D.J."/>
            <person name="Fitzpatrick D.A."/>
            <person name="Lorenzo-Morales J."/>
            <person name="Bateman A."/>
            <person name="Chiu C.H."/>
            <person name="Tang P."/>
            <person name="Hegemann P."/>
            <person name="Fromm H."/>
            <person name="Raoult D."/>
            <person name="Greub G."/>
            <person name="Miranda-Saavedra D."/>
            <person name="Chen N."/>
            <person name="Nash P."/>
            <person name="Ginger M.L."/>
            <person name="Horn M."/>
            <person name="Schaap P."/>
            <person name="Caler L."/>
            <person name="Loftus B."/>
        </authorList>
    </citation>
    <scope>NUCLEOTIDE SEQUENCE [LARGE SCALE GENOMIC DNA]</scope>
    <source>
        <strain evidence="1 2">Neff</strain>
    </source>
</reference>
<name>L8GEG9_ACACF</name>
<dbReference type="VEuPathDB" id="AmoebaDB:ACA1_127450"/>
<sequence length="331" mass="37320">MASTYINHNKKKSTANKKLDDAKLTLEGVKDKLVGGVKQTVGHLLHKPALESTGRQQRLKAHGELKHHRPLQALTPAQVAEVHMRREALMAHLVRSGGFARMTATGRLRHVAHVRESQVAELFKWQPFALKRWNVQPLLEDIRQCRTARPLVHVATIEKGLLRSIKLTAHDFKFELSAQRWADLWIDIRRGNNEARLVKVKAEDRRDRSAPRLELLRSVAAAQAQRGEVLRQIGIEHKILHHVETDDKARPELVFAKAHASEVNPIGPKAGFHKAQLLDAVRRSAGGGVELKHVETEDKAKPAVGDEASVRRWNKEGFLSEVRQGTPLRHN</sequence>
<dbReference type="EMBL" id="KB008155">
    <property type="protein sequence ID" value="ELR11264.1"/>
    <property type="molecule type" value="Genomic_DNA"/>
</dbReference>
<dbReference type="AlphaFoldDB" id="L8GEG9"/>
<accession>L8GEG9</accession>
<keyword evidence="2" id="KW-1185">Reference proteome</keyword>
<dbReference type="GeneID" id="14911684"/>
<evidence type="ECO:0000313" key="1">
    <source>
        <dbReference type="EMBL" id="ELR11264.1"/>
    </source>
</evidence>
<dbReference type="KEGG" id="acan:ACA1_127450"/>
<dbReference type="RefSeq" id="XP_004333277.1">
    <property type="nucleotide sequence ID" value="XM_004333229.1"/>
</dbReference>
<dbReference type="OrthoDB" id="27688at2759"/>
<dbReference type="Proteomes" id="UP000011083">
    <property type="component" value="Unassembled WGS sequence"/>
</dbReference>
<proteinExistence type="predicted"/>
<evidence type="ECO:0000313" key="2">
    <source>
        <dbReference type="Proteomes" id="UP000011083"/>
    </source>
</evidence>